<protein>
    <recommendedName>
        <fullName evidence="4">Orp1 like protein</fullName>
    </recommendedName>
</protein>
<reference evidence="2 3" key="1">
    <citation type="submission" date="2015-09" db="EMBL/GenBank/DDBJ databases">
        <title>Host preference determinants of Valsa canker pathogens revealed by comparative genomics.</title>
        <authorList>
            <person name="Yin Z."/>
            <person name="Huang L."/>
        </authorList>
    </citation>
    <scope>NUCLEOTIDE SEQUENCE [LARGE SCALE GENOMIC DNA]</scope>
    <source>
        <strain evidence="2 3">YSFL</strain>
    </source>
</reference>
<evidence type="ECO:0000313" key="2">
    <source>
        <dbReference type="EMBL" id="ROV96397.1"/>
    </source>
</evidence>
<gene>
    <name evidence="2" type="ORF">VSDG_05449</name>
</gene>
<feature type="compositionally biased region" description="Low complexity" evidence="1">
    <location>
        <begin position="471"/>
        <end position="486"/>
    </location>
</feature>
<dbReference type="Proteomes" id="UP000284375">
    <property type="component" value="Unassembled WGS sequence"/>
</dbReference>
<feature type="compositionally biased region" description="Polar residues" evidence="1">
    <location>
        <begin position="421"/>
        <end position="448"/>
    </location>
</feature>
<feature type="region of interest" description="Disordered" evidence="1">
    <location>
        <begin position="546"/>
        <end position="580"/>
    </location>
</feature>
<dbReference type="OrthoDB" id="4161595at2759"/>
<dbReference type="AlphaFoldDB" id="A0A423VZA3"/>
<evidence type="ECO:0000256" key="1">
    <source>
        <dbReference type="SAM" id="MobiDB-lite"/>
    </source>
</evidence>
<organism evidence="2 3">
    <name type="scientific">Cytospora chrysosperma</name>
    <name type="common">Cytospora canker fungus</name>
    <name type="synonym">Sphaeria chrysosperma</name>
    <dbReference type="NCBI Taxonomy" id="252740"/>
    <lineage>
        <taxon>Eukaryota</taxon>
        <taxon>Fungi</taxon>
        <taxon>Dikarya</taxon>
        <taxon>Ascomycota</taxon>
        <taxon>Pezizomycotina</taxon>
        <taxon>Sordariomycetes</taxon>
        <taxon>Sordariomycetidae</taxon>
        <taxon>Diaporthales</taxon>
        <taxon>Cytosporaceae</taxon>
        <taxon>Cytospora</taxon>
    </lineage>
</organism>
<feature type="compositionally biased region" description="Low complexity" evidence="1">
    <location>
        <begin position="254"/>
        <end position="267"/>
    </location>
</feature>
<dbReference type="EMBL" id="LJZO01000020">
    <property type="protein sequence ID" value="ROV96397.1"/>
    <property type="molecule type" value="Genomic_DNA"/>
</dbReference>
<feature type="region of interest" description="Disordered" evidence="1">
    <location>
        <begin position="234"/>
        <end position="275"/>
    </location>
</feature>
<sequence length="580" mass="64524">MAEPSPPKSPKGDDERQPVASGTNIASAPIELTDDVEASPQPAPIQPAPVCMYIESCTTGSQLRKAISHLFGRNKLCTKAIPTHIWVHYCRKHYQRSRYRDVDAYALRQVDLVLEQIQRVQDWSDDNVRNNRRGDGVLKHWTLQARKREAKRLQAASRKRQFDVDQDEDEDTSTETAIPYWLEDKINQHYSTISMLEIVKDIQIRMKNEEITQIPDIEILPEIKSDADKARATKAKVPRTGGCHGYSKSEINTSSSSFSQPDMSFSQDPKRTRTGASPFGMNNMRQALPHEVNNSFTAYPTQTQANPNSWSHASFGNATQNTVLPTPVPQRSVGPNNNGGQQSFTSPRHPQNNVNGGQQTFPAQGRSSHARSMSENPMLYAPGFGYRYPQGPQHSQNYQQHHGTFSDYNLPTGFDHGPVNQGYSANVNGNANTGNISDPSTVTFNSLNGGPADLSPPRRNHARLQSTPSLQQIPMQRQTRMQQQQPASMAGGPQPQNSVPTMRDNNGAPTAMSYFAYRNAQNAAINRHTETYSGNDLFHALIRQSAPQENGEAPTEYPQQPGTHNGGSYMGYFKQPGPHY</sequence>
<feature type="compositionally biased region" description="Polar residues" evidence="1">
    <location>
        <begin position="333"/>
        <end position="375"/>
    </location>
</feature>
<proteinExistence type="predicted"/>
<feature type="compositionally biased region" description="Polar residues" evidence="1">
    <location>
        <begin position="392"/>
        <end position="409"/>
    </location>
</feature>
<dbReference type="STRING" id="252740.A0A423VZA3"/>
<feature type="region of interest" description="Disordered" evidence="1">
    <location>
        <begin position="1"/>
        <end position="31"/>
    </location>
</feature>
<accession>A0A423VZA3</accession>
<feature type="compositionally biased region" description="Polar residues" evidence="1">
    <location>
        <begin position="313"/>
        <end position="324"/>
    </location>
</feature>
<evidence type="ECO:0000313" key="3">
    <source>
        <dbReference type="Proteomes" id="UP000284375"/>
    </source>
</evidence>
<comment type="caution">
    <text evidence="2">The sequence shown here is derived from an EMBL/GenBank/DDBJ whole genome shotgun (WGS) entry which is preliminary data.</text>
</comment>
<keyword evidence="3" id="KW-1185">Reference proteome</keyword>
<feature type="region of interest" description="Disordered" evidence="1">
    <location>
        <begin position="313"/>
        <end position="499"/>
    </location>
</feature>
<name>A0A423VZA3_CYTCH</name>
<evidence type="ECO:0008006" key="4">
    <source>
        <dbReference type="Google" id="ProtNLM"/>
    </source>
</evidence>